<reference evidence="3" key="1">
    <citation type="submission" date="2016-05" db="EMBL/GenBank/DDBJ databases">
        <title>Comparative genomics of biotechnologically important yeasts.</title>
        <authorList>
            <consortium name="DOE Joint Genome Institute"/>
            <person name="Riley R."/>
            <person name="Haridas S."/>
            <person name="Wolfe K.H."/>
            <person name="Lopes M.R."/>
            <person name="Hittinger C.T."/>
            <person name="Goker M."/>
            <person name="Salamov A."/>
            <person name="Wisecaver J."/>
            <person name="Long T.M."/>
            <person name="Aerts A.L."/>
            <person name="Barry K."/>
            <person name="Choi C."/>
            <person name="Clum A."/>
            <person name="Coughlan A.Y."/>
            <person name="Deshpande S."/>
            <person name="Douglass A.P."/>
            <person name="Hanson S.J."/>
            <person name="Klenk H.-P."/>
            <person name="Labutti K."/>
            <person name="Lapidus A."/>
            <person name="Lindquist E."/>
            <person name="Lipzen A."/>
            <person name="Meier-Kolthoff J.P."/>
            <person name="Ohm R.A."/>
            <person name="Otillar R.P."/>
            <person name="Pangilinan J."/>
            <person name="Peng Y."/>
            <person name="Rokas A."/>
            <person name="Rosa C.A."/>
            <person name="Scheuner C."/>
            <person name="Sibirny A.A."/>
            <person name="Slot J.C."/>
            <person name="Stielow J.B."/>
            <person name="Sun H."/>
            <person name="Kurtzman C.P."/>
            <person name="Blackwell M."/>
            <person name="Grigoriev I.V."/>
            <person name="Jeffries T.W."/>
        </authorList>
    </citation>
    <scope>NUCLEOTIDE SEQUENCE [LARGE SCALE GENOMIC DNA]</scope>
    <source>
        <strain evidence="3">DSM 1968</strain>
    </source>
</reference>
<dbReference type="GeneID" id="30962927"/>
<feature type="transmembrane region" description="Helical" evidence="1">
    <location>
        <begin position="21"/>
        <end position="41"/>
    </location>
</feature>
<keyword evidence="1" id="KW-0812">Transmembrane</keyword>
<dbReference type="RefSeq" id="XP_020047196.1">
    <property type="nucleotide sequence ID" value="XM_020189291.1"/>
</dbReference>
<dbReference type="Proteomes" id="UP000095038">
    <property type="component" value="Unassembled WGS sequence"/>
</dbReference>
<keyword evidence="3" id="KW-1185">Reference proteome</keyword>
<accession>A0A1D2VH11</accession>
<name>A0A1D2VH11_9ASCO</name>
<protein>
    <submittedName>
        <fullName evidence="2">Uncharacterized protein</fullName>
    </submittedName>
</protein>
<dbReference type="AlphaFoldDB" id="A0A1D2VH11"/>
<keyword evidence="1" id="KW-0472">Membrane</keyword>
<evidence type="ECO:0000313" key="2">
    <source>
        <dbReference type="EMBL" id="ODV60889.1"/>
    </source>
</evidence>
<proteinExistence type="predicted"/>
<organism evidence="2 3">
    <name type="scientific">Ascoidea rubescens DSM 1968</name>
    <dbReference type="NCBI Taxonomy" id="1344418"/>
    <lineage>
        <taxon>Eukaryota</taxon>
        <taxon>Fungi</taxon>
        <taxon>Dikarya</taxon>
        <taxon>Ascomycota</taxon>
        <taxon>Saccharomycotina</taxon>
        <taxon>Saccharomycetes</taxon>
        <taxon>Ascoideaceae</taxon>
        <taxon>Ascoidea</taxon>
    </lineage>
</organism>
<keyword evidence="1" id="KW-1133">Transmembrane helix</keyword>
<evidence type="ECO:0000256" key="1">
    <source>
        <dbReference type="SAM" id="Phobius"/>
    </source>
</evidence>
<evidence type="ECO:0000313" key="3">
    <source>
        <dbReference type="Proteomes" id="UP000095038"/>
    </source>
</evidence>
<dbReference type="InParanoid" id="A0A1D2VH11"/>
<sequence>MKFLVIIKNIILFIKISQKKLLLMILALMILILILLVNKYINTSKCLLKQLKFLLTTYSPGTNIITKGIYSTRILKISKLHKMEK</sequence>
<gene>
    <name evidence="2" type="ORF">ASCRUDRAFT_151070</name>
</gene>
<dbReference type="EMBL" id="KV454481">
    <property type="protein sequence ID" value="ODV60889.1"/>
    <property type="molecule type" value="Genomic_DNA"/>
</dbReference>